<keyword evidence="2" id="KW-0813">Transport</keyword>
<keyword evidence="10" id="KW-1185">Reference proteome</keyword>
<dbReference type="Pfam" id="PF00999">
    <property type="entry name" value="Na_H_Exchanger"/>
    <property type="match status" value="1"/>
</dbReference>
<evidence type="ECO:0000256" key="4">
    <source>
        <dbReference type="ARBA" id="ARBA00022989"/>
    </source>
</evidence>
<sequence>MVRTKMIIVIFLCDEKCWFDNNVFPFLLVILVSVSEQQQSLGFSMKKFRNSFFYFGIVGVTSAIMYWTVQNGKILEAGRNVVVSNSGNSQWQEFINSLTHNLTHPLAILLAQIVTIVFVARLFGAIFKRIGQPTVIGEILAGIVLGPSVIGSYFPGFSEALFPEASLGNLQFLSQIGLILFMFVVGMELDLKVLHNKAKEAVVISHASIVIPFTLGLVLAYFIYTEFAPEGVEFLSFALFTGIAMSITAFPVLARIIQERGLHKTKLGAMVITCAAADDITAWCILAAVIAIVKAGSFLSSLYIMALAIIYVFLMLKFVKPFLKRIGELYDNPDSITKPVVAIFFLTLLISSYATEIIGIHALFGAFMAGVIMPESMRFRNVFIEKVEDVSQVMLLPLFFVFTGLRTQIGLLDDAYLWEVCGYIILVAVVGKFVGSALTARYVGQSWKDSLTIGALMNTRGLMELVVLNIGYDLGVLKPEIFAMMVIMALATTFMTGPALDLINYVFKSKAEIIPKEIIQNNKFKILFSFHNAEESQSLLRLANNFVKKMHNNAIVTAMHILPSNELNPYNIDEYEEASFKPVLHASEELNQKITTIFKSSIEVENDVVEVSNKGDFDLVLMSLSQSIFDGSILGKVLGFTTRIISPESLINTFTGKEKLFESAHFDERTSLILSKTEVPVGILVDKNYQNANHVFVLLLDESDLFLLDYAKQLIENSNSMVTILDKAGHLKGSSVFNEKIDKISKKYPKHIKLAVERKIEKALLDEQDLMIISVGSWKELLDKRSSWLNKTPSLLIIKP</sequence>
<keyword evidence="6 7" id="KW-0472">Membrane</keyword>
<feature type="transmembrane region" description="Helical" evidence="7">
    <location>
        <begin position="423"/>
        <end position="443"/>
    </location>
</feature>
<dbReference type="EMBL" id="AVFO01000027">
    <property type="protein sequence ID" value="ESU25755.1"/>
    <property type="molecule type" value="Genomic_DNA"/>
</dbReference>
<feature type="transmembrane region" description="Helical" evidence="7">
    <location>
        <begin position="201"/>
        <end position="224"/>
    </location>
</feature>
<feature type="transmembrane region" description="Helical" evidence="7">
    <location>
        <begin position="298"/>
        <end position="319"/>
    </location>
</feature>
<evidence type="ECO:0000313" key="10">
    <source>
        <dbReference type="Proteomes" id="UP000018234"/>
    </source>
</evidence>
<keyword evidence="3 7" id="KW-0812">Transmembrane</keyword>
<name>A0ABN0QGK5_9FLAO</name>
<organism evidence="9 10">
    <name type="scientific">Flavobacterium saliperosum S13</name>
    <dbReference type="NCBI Taxonomy" id="1341155"/>
    <lineage>
        <taxon>Bacteria</taxon>
        <taxon>Pseudomonadati</taxon>
        <taxon>Bacteroidota</taxon>
        <taxon>Flavobacteriia</taxon>
        <taxon>Flavobacteriales</taxon>
        <taxon>Flavobacteriaceae</taxon>
        <taxon>Flavobacterium</taxon>
    </lineage>
</organism>
<evidence type="ECO:0000256" key="2">
    <source>
        <dbReference type="ARBA" id="ARBA00022448"/>
    </source>
</evidence>
<evidence type="ECO:0000256" key="5">
    <source>
        <dbReference type="ARBA" id="ARBA00023065"/>
    </source>
</evidence>
<comment type="caution">
    <text evidence="9">The sequence shown here is derived from an EMBL/GenBank/DDBJ whole genome shotgun (WGS) entry which is preliminary data.</text>
</comment>
<dbReference type="InterPro" id="IPR038770">
    <property type="entry name" value="Na+/solute_symporter_sf"/>
</dbReference>
<feature type="transmembrane region" description="Helical" evidence="7">
    <location>
        <begin position="340"/>
        <end position="373"/>
    </location>
</feature>
<dbReference type="PANTHER" id="PTHR32468:SF0">
    <property type="entry name" value="K(+)_H(+) ANTIPORTER 1"/>
    <property type="match status" value="1"/>
</dbReference>
<dbReference type="InterPro" id="IPR050794">
    <property type="entry name" value="CPA2_transporter"/>
</dbReference>
<dbReference type="PANTHER" id="PTHR32468">
    <property type="entry name" value="CATION/H + ANTIPORTER"/>
    <property type="match status" value="1"/>
</dbReference>
<proteinExistence type="predicted"/>
<evidence type="ECO:0000256" key="7">
    <source>
        <dbReference type="SAM" id="Phobius"/>
    </source>
</evidence>
<evidence type="ECO:0000313" key="9">
    <source>
        <dbReference type="EMBL" id="ESU25755.1"/>
    </source>
</evidence>
<feature type="transmembrane region" description="Helical" evidence="7">
    <location>
        <begin position="106"/>
        <end position="127"/>
    </location>
</feature>
<feature type="transmembrane region" description="Helical" evidence="7">
    <location>
        <begin position="393"/>
        <end position="411"/>
    </location>
</feature>
<feature type="domain" description="Cation/H+ exchanger transmembrane" evidence="8">
    <location>
        <begin position="118"/>
        <end position="500"/>
    </location>
</feature>
<evidence type="ECO:0000256" key="3">
    <source>
        <dbReference type="ARBA" id="ARBA00022692"/>
    </source>
</evidence>
<protein>
    <submittedName>
        <fullName evidence="9">Na+/H+-exchanging protein</fullName>
    </submittedName>
</protein>
<dbReference type="Proteomes" id="UP000018234">
    <property type="component" value="Unassembled WGS sequence"/>
</dbReference>
<evidence type="ECO:0000256" key="6">
    <source>
        <dbReference type="ARBA" id="ARBA00023136"/>
    </source>
</evidence>
<evidence type="ECO:0000259" key="8">
    <source>
        <dbReference type="Pfam" id="PF00999"/>
    </source>
</evidence>
<dbReference type="InterPro" id="IPR006153">
    <property type="entry name" value="Cation/H_exchanger_TM"/>
</dbReference>
<evidence type="ECO:0000256" key="1">
    <source>
        <dbReference type="ARBA" id="ARBA00004141"/>
    </source>
</evidence>
<keyword evidence="5" id="KW-0406">Ion transport</keyword>
<feature type="transmembrane region" description="Helical" evidence="7">
    <location>
        <begin position="236"/>
        <end position="257"/>
    </location>
</feature>
<feature type="transmembrane region" description="Helical" evidence="7">
    <location>
        <begin position="170"/>
        <end position="189"/>
    </location>
</feature>
<comment type="subcellular location">
    <subcellularLocation>
        <location evidence="1">Membrane</location>
        <topology evidence="1">Multi-pass membrane protein</topology>
    </subcellularLocation>
</comment>
<feature type="transmembrane region" description="Helical" evidence="7">
    <location>
        <begin position="52"/>
        <end position="69"/>
    </location>
</feature>
<keyword evidence="4 7" id="KW-1133">Transmembrane helix</keyword>
<feature type="transmembrane region" description="Helical" evidence="7">
    <location>
        <begin position="139"/>
        <end position="158"/>
    </location>
</feature>
<gene>
    <name evidence="9" type="ORF">FSS13T_15460</name>
</gene>
<accession>A0ABN0QGK5</accession>
<reference evidence="9 10" key="1">
    <citation type="submission" date="2013-08" db="EMBL/GenBank/DDBJ databases">
        <title>Flavobacterium saliperosum type strain genome sequencing.</title>
        <authorList>
            <person name="Lee K."/>
            <person name="Yi H."/>
            <person name="Park S."/>
            <person name="Chun J."/>
        </authorList>
    </citation>
    <scope>NUCLEOTIDE SEQUENCE [LARGE SCALE GENOMIC DNA]</scope>
    <source>
        <strain evidence="9 10">S13</strain>
    </source>
</reference>
<dbReference type="Gene3D" id="1.20.1530.20">
    <property type="match status" value="1"/>
</dbReference>